<dbReference type="GO" id="GO:0004814">
    <property type="term" value="F:arginine-tRNA ligase activity"/>
    <property type="evidence" value="ECO:0007669"/>
    <property type="project" value="UniProtKB-EC"/>
</dbReference>
<comment type="subcellular location">
    <subcellularLocation>
        <location evidence="9">Cytoplasm</location>
    </subcellularLocation>
</comment>
<dbReference type="InterPro" id="IPR009080">
    <property type="entry name" value="tRNAsynth_Ia_anticodon-bd"/>
</dbReference>
<dbReference type="Pfam" id="PF05746">
    <property type="entry name" value="DALR_1"/>
    <property type="match status" value="1"/>
</dbReference>
<dbReference type="SUPFAM" id="SSF47323">
    <property type="entry name" value="Anticodon-binding domain of a subclass of class I aminoacyl-tRNA synthetases"/>
    <property type="match status" value="1"/>
</dbReference>
<evidence type="ECO:0000256" key="4">
    <source>
        <dbReference type="ARBA" id="ARBA00022741"/>
    </source>
</evidence>
<dbReference type="PROSITE" id="PS00178">
    <property type="entry name" value="AA_TRNA_LIGASE_I"/>
    <property type="match status" value="1"/>
</dbReference>
<keyword evidence="5 9" id="KW-0067">ATP-binding</keyword>
<sequence>MTPEELKSLIQTIILQAGSAGEINLDLQDGLDVRVERPRVREHGDWATNVAMQLGKKVGMNPRDFAQLIVDKLVADPGIDHAEIAGPGFINITVNAAAAGELARNIVELGQSYGHSDALDGHVINLEYVSANPTGPIHIGGARWAAVGDSLARILSACGARVVREYYFNDHGSQIDRFAKSLLARARGQEAPEDGYGGQYIEDIAQAVMAEHTNENNPLEQEDSLAQEFFREHGVTRMFGEIKKELANFRVEFDVFFHEDTLHESGAVDQAISELRSQGVIFEDEGATWIRTTDFGDDKDRVIIKSDGNAAYFAGDIAYYLDKRERGADHVIIMLGADHHGYIGRMYAMARAFGDRAGKGENLEILIGQLVNLVKDGQPVRMSKRAGTIVVLSDLVDAAGVDAARYSLVRAAMDTTLEIDLGLISSHTNENPVYYVQYAHARTKSVDANAAAHGVTREHFDPALLDSAADSELIAKLAQFPDIVTQAAQLREPHRVARYLEEVAGAYHAWYGASRVTPRGDEGVSDVHRTRLWLNDAAGQVLANGLHLLGVSAPDKM</sequence>
<organism evidence="13 14">
    <name type="scientific">Arcanobacterium pinnipediorum</name>
    <dbReference type="NCBI Taxonomy" id="1503041"/>
    <lineage>
        <taxon>Bacteria</taxon>
        <taxon>Bacillati</taxon>
        <taxon>Actinomycetota</taxon>
        <taxon>Actinomycetes</taxon>
        <taxon>Actinomycetales</taxon>
        <taxon>Actinomycetaceae</taxon>
        <taxon>Arcanobacterium</taxon>
    </lineage>
</organism>
<keyword evidence="4 9" id="KW-0547">Nucleotide-binding</keyword>
<evidence type="ECO:0000256" key="7">
    <source>
        <dbReference type="ARBA" id="ARBA00023146"/>
    </source>
</evidence>
<evidence type="ECO:0000256" key="3">
    <source>
        <dbReference type="ARBA" id="ARBA00022598"/>
    </source>
</evidence>
<dbReference type="SUPFAM" id="SSF55190">
    <property type="entry name" value="Arginyl-tRNA synthetase (ArgRS), N-terminal 'additional' domain"/>
    <property type="match status" value="1"/>
</dbReference>
<dbReference type="HAMAP" id="MF_00123">
    <property type="entry name" value="Arg_tRNA_synth"/>
    <property type="match status" value="1"/>
</dbReference>
<dbReference type="InterPro" id="IPR005148">
    <property type="entry name" value="Arg-tRNA-synth_N"/>
</dbReference>
<dbReference type="InterPro" id="IPR014729">
    <property type="entry name" value="Rossmann-like_a/b/a_fold"/>
</dbReference>
<dbReference type="RefSeq" id="WP_252673573.1">
    <property type="nucleotide sequence ID" value="NZ_CP099547.1"/>
</dbReference>
<dbReference type="NCBIfam" id="TIGR00456">
    <property type="entry name" value="argS"/>
    <property type="match status" value="1"/>
</dbReference>
<dbReference type="Gene3D" id="3.40.50.620">
    <property type="entry name" value="HUPs"/>
    <property type="match status" value="1"/>
</dbReference>
<dbReference type="PANTHER" id="PTHR11956">
    <property type="entry name" value="ARGINYL-TRNA SYNTHETASE"/>
    <property type="match status" value="1"/>
</dbReference>
<keyword evidence="14" id="KW-1185">Reference proteome</keyword>
<name>A0ABY5AIF1_9ACTO</name>
<accession>A0ABY5AIF1</accession>
<comment type="similarity">
    <text evidence="1 9 10">Belongs to the class-I aminoacyl-tRNA synthetase family.</text>
</comment>
<evidence type="ECO:0000259" key="12">
    <source>
        <dbReference type="SMART" id="SM01016"/>
    </source>
</evidence>
<feature type="short sequence motif" description="'HIGH' region" evidence="9">
    <location>
        <begin position="131"/>
        <end position="141"/>
    </location>
</feature>
<evidence type="ECO:0000259" key="11">
    <source>
        <dbReference type="SMART" id="SM00836"/>
    </source>
</evidence>
<reference evidence="13" key="1">
    <citation type="submission" date="2022-06" db="EMBL/GenBank/DDBJ databases">
        <title>Complete Genome Sequence of Arcanobacterium pinnipediorum strain DSM 28752 isolated from a harbour seal.</title>
        <authorList>
            <person name="Borowiak M."/>
            <person name="Kreitlow A."/>
            <person name="Alssahen M."/>
            <person name="Malorny B."/>
            <person name="Laemmler C."/>
            <person name="Prenger-Berninghoff E."/>
            <person name="Siebert U."/>
            <person name="Ploetz M."/>
            <person name="Abdulmawjood A."/>
        </authorList>
    </citation>
    <scope>NUCLEOTIDE SEQUENCE</scope>
    <source>
        <strain evidence="13">DSM 28752</strain>
    </source>
</reference>
<feature type="domain" description="Arginyl tRNA synthetase N-terminal" evidence="12">
    <location>
        <begin position="4"/>
        <end position="94"/>
    </location>
</feature>
<keyword evidence="6 9" id="KW-0648">Protein biosynthesis</keyword>
<dbReference type="Pfam" id="PF03485">
    <property type="entry name" value="Arg_tRNA_synt_N"/>
    <property type="match status" value="1"/>
</dbReference>
<proteinExistence type="inferred from homology"/>
<dbReference type="Pfam" id="PF00750">
    <property type="entry name" value="tRNA-synt_1d"/>
    <property type="match status" value="1"/>
</dbReference>
<dbReference type="InterPro" id="IPR036695">
    <property type="entry name" value="Arg-tRNA-synth_N_sf"/>
</dbReference>
<dbReference type="CDD" id="cd00671">
    <property type="entry name" value="ArgRS_core"/>
    <property type="match status" value="1"/>
</dbReference>
<dbReference type="SUPFAM" id="SSF52374">
    <property type="entry name" value="Nucleotidylyl transferase"/>
    <property type="match status" value="1"/>
</dbReference>
<dbReference type="EMBL" id="CP099547">
    <property type="protein sequence ID" value="USR79708.1"/>
    <property type="molecule type" value="Genomic_DNA"/>
</dbReference>
<dbReference type="PANTHER" id="PTHR11956:SF5">
    <property type="entry name" value="ARGININE--TRNA LIGASE, CYTOPLASMIC"/>
    <property type="match status" value="1"/>
</dbReference>
<dbReference type="SMART" id="SM00836">
    <property type="entry name" value="DALR_1"/>
    <property type="match status" value="1"/>
</dbReference>
<protein>
    <recommendedName>
        <fullName evidence="9">Arginine--tRNA ligase</fullName>
        <ecNumber evidence="9">6.1.1.19</ecNumber>
    </recommendedName>
    <alternativeName>
        <fullName evidence="9">Arginyl-tRNA synthetase</fullName>
        <shortName evidence="9">ArgRS</shortName>
    </alternativeName>
</protein>
<feature type="domain" description="DALR anticodon binding" evidence="11">
    <location>
        <begin position="436"/>
        <end position="557"/>
    </location>
</feature>
<comment type="subunit">
    <text evidence="9">Monomer.</text>
</comment>
<comment type="catalytic activity">
    <reaction evidence="8 9">
        <text>tRNA(Arg) + L-arginine + ATP = L-arginyl-tRNA(Arg) + AMP + diphosphate</text>
        <dbReference type="Rhea" id="RHEA:20301"/>
        <dbReference type="Rhea" id="RHEA-COMP:9658"/>
        <dbReference type="Rhea" id="RHEA-COMP:9673"/>
        <dbReference type="ChEBI" id="CHEBI:30616"/>
        <dbReference type="ChEBI" id="CHEBI:32682"/>
        <dbReference type="ChEBI" id="CHEBI:33019"/>
        <dbReference type="ChEBI" id="CHEBI:78442"/>
        <dbReference type="ChEBI" id="CHEBI:78513"/>
        <dbReference type="ChEBI" id="CHEBI:456215"/>
        <dbReference type="EC" id="6.1.1.19"/>
    </reaction>
</comment>
<dbReference type="Gene3D" id="3.30.1360.70">
    <property type="entry name" value="Arginyl tRNA synthetase N-terminal domain"/>
    <property type="match status" value="1"/>
</dbReference>
<evidence type="ECO:0000256" key="10">
    <source>
        <dbReference type="RuleBase" id="RU363038"/>
    </source>
</evidence>
<dbReference type="Proteomes" id="UP001056109">
    <property type="component" value="Chromosome"/>
</dbReference>
<dbReference type="InterPro" id="IPR001412">
    <property type="entry name" value="aa-tRNA-synth_I_CS"/>
</dbReference>
<evidence type="ECO:0000256" key="9">
    <source>
        <dbReference type="HAMAP-Rule" id="MF_00123"/>
    </source>
</evidence>
<evidence type="ECO:0000256" key="1">
    <source>
        <dbReference type="ARBA" id="ARBA00005594"/>
    </source>
</evidence>
<keyword evidence="2 9" id="KW-0963">Cytoplasm</keyword>
<evidence type="ECO:0000313" key="13">
    <source>
        <dbReference type="EMBL" id="USR79708.1"/>
    </source>
</evidence>
<dbReference type="Gene3D" id="1.10.730.10">
    <property type="entry name" value="Isoleucyl-tRNA Synthetase, Domain 1"/>
    <property type="match status" value="1"/>
</dbReference>
<dbReference type="EC" id="6.1.1.19" evidence="9"/>
<evidence type="ECO:0000256" key="5">
    <source>
        <dbReference type="ARBA" id="ARBA00022840"/>
    </source>
</evidence>
<dbReference type="PRINTS" id="PR01038">
    <property type="entry name" value="TRNASYNTHARG"/>
</dbReference>
<evidence type="ECO:0000313" key="14">
    <source>
        <dbReference type="Proteomes" id="UP001056109"/>
    </source>
</evidence>
<keyword evidence="3 9" id="KW-0436">Ligase</keyword>
<evidence type="ECO:0000256" key="6">
    <source>
        <dbReference type="ARBA" id="ARBA00022917"/>
    </source>
</evidence>
<keyword evidence="7 9" id="KW-0030">Aminoacyl-tRNA synthetase</keyword>
<evidence type="ECO:0000256" key="2">
    <source>
        <dbReference type="ARBA" id="ARBA00022490"/>
    </source>
</evidence>
<dbReference type="InterPro" id="IPR008909">
    <property type="entry name" value="DALR_anticod-bd"/>
</dbReference>
<dbReference type="InterPro" id="IPR001278">
    <property type="entry name" value="Arg-tRNA-ligase"/>
</dbReference>
<dbReference type="SMART" id="SM01016">
    <property type="entry name" value="Arg_tRNA_synt_N"/>
    <property type="match status" value="1"/>
</dbReference>
<dbReference type="InterPro" id="IPR035684">
    <property type="entry name" value="ArgRS_core"/>
</dbReference>
<evidence type="ECO:0000256" key="8">
    <source>
        <dbReference type="ARBA" id="ARBA00049339"/>
    </source>
</evidence>
<gene>
    <name evidence="9 13" type="primary">argS</name>
    <name evidence="13" type="ORF">NG665_01575</name>
</gene>